<dbReference type="Gene3D" id="3.40.640.10">
    <property type="entry name" value="Type I PLP-dependent aspartate aminotransferase-like (Major domain)"/>
    <property type="match status" value="1"/>
</dbReference>
<dbReference type="FunFam" id="3.40.640.10:FF:000006">
    <property type="entry name" value="5-aminolevulinate synthase, mitochondrial"/>
    <property type="match status" value="1"/>
</dbReference>
<evidence type="ECO:0000256" key="1">
    <source>
        <dbReference type="ARBA" id="ARBA00001933"/>
    </source>
</evidence>
<dbReference type="SUPFAM" id="SSF53383">
    <property type="entry name" value="PLP-dependent transferases"/>
    <property type="match status" value="1"/>
</dbReference>
<dbReference type="InterPro" id="IPR015424">
    <property type="entry name" value="PyrdxlP-dep_Trfase"/>
</dbReference>
<dbReference type="CDD" id="cd06454">
    <property type="entry name" value="KBL_like"/>
    <property type="match status" value="1"/>
</dbReference>
<feature type="domain" description="Aminotransferase class I/classII large" evidence="5">
    <location>
        <begin position="60"/>
        <end position="403"/>
    </location>
</feature>
<dbReference type="EMBL" id="MT631580">
    <property type="protein sequence ID" value="QNO54457.1"/>
    <property type="molecule type" value="Genomic_DNA"/>
</dbReference>
<dbReference type="PROSITE" id="PS00599">
    <property type="entry name" value="AA_TRANSFER_CLASS_2"/>
    <property type="match status" value="1"/>
</dbReference>
<proteinExistence type="inferred from homology"/>
<dbReference type="Gene3D" id="3.90.1150.10">
    <property type="entry name" value="Aspartate Aminotransferase, domain 1"/>
    <property type="match status" value="1"/>
</dbReference>
<dbReference type="EC" id="2.3.1.29" evidence="6"/>
<evidence type="ECO:0000259" key="5">
    <source>
        <dbReference type="Pfam" id="PF00155"/>
    </source>
</evidence>
<keyword evidence="6" id="KW-0436">Ligase</keyword>
<dbReference type="PANTHER" id="PTHR13693">
    <property type="entry name" value="CLASS II AMINOTRANSFERASE/8-AMINO-7-OXONONANOATE SYNTHASE"/>
    <property type="match status" value="1"/>
</dbReference>
<dbReference type="GO" id="GO:0030170">
    <property type="term" value="F:pyridoxal phosphate binding"/>
    <property type="evidence" value="ECO:0007669"/>
    <property type="project" value="InterPro"/>
</dbReference>
<reference evidence="6" key="1">
    <citation type="submission" date="2020-06" db="EMBL/GenBank/DDBJ databases">
        <title>Unique genomic features of the anaerobic methanotrophic archaea.</title>
        <authorList>
            <person name="Chadwick G.L."/>
            <person name="Skennerton C.T."/>
            <person name="Laso-Perez R."/>
            <person name="Leu A.O."/>
            <person name="Speth D.R."/>
            <person name="Yu H."/>
            <person name="Morgan-Lang C."/>
            <person name="Hatzenpichler R."/>
            <person name="Goudeau D."/>
            <person name="Malmstrom R."/>
            <person name="Brazelton W.J."/>
            <person name="Woyke T."/>
            <person name="Hallam S.J."/>
            <person name="Tyson G.W."/>
            <person name="Wegener G."/>
            <person name="Boetius A."/>
            <person name="Orphan V."/>
        </authorList>
    </citation>
    <scope>NUCLEOTIDE SEQUENCE</scope>
</reference>
<dbReference type="InterPro" id="IPR015422">
    <property type="entry name" value="PyrdxlP-dep_Trfase_small"/>
</dbReference>
<dbReference type="AlphaFoldDB" id="A0A7G9Z2H3"/>
<accession>A0A7G9Z2H3</accession>
<evidence type="ECO:0000256" key="4">
    <source>
        <dbReference type="RuleBase" id="RU003693"/>
    </source>
</evidence>
<dbReference type="InterPro" id="IPR001917">
    <property type="entry name" value="Aminotrans_II_pyridoxalP_BS"/>
</dbReference>
<dbReference type="InterPro" id="IPR004839">
    <property type="entry name" value="Aminotransferase_I/II_large"/>
</dbReference>
<dbReference type="GO" id="GO:0008890">
    <property type="term" value="F:glycine C-acetyltransferase activity"/>
    <property type="evidence" value="ECO:0007669"/>
    <property type="project" value="UniProtKB-EC"/>
</dbReference>
<comment type="cofactor">
    <cofactor evidence="1 4">
        <name>pyridoxal 5'-phosphate</name>
        <dbReference type="ChEBI" id="CHEBI:597326"/>
    </cofactor>
</comment>
<evidence type="ECO:0000256" key="2">
    <source>
        <dbReference type="ARBA" id="ARBA00022679"/>
    </source>
</evidence>
<evidence type="ECO:0000256" key="3">
    <source>
        <dbReference type="ARBA" id="ARBA00022898"/>
    </source>
</evidence>
<dbReference type="InterPro" id="IPR015421">
    <property type="entry name" value="PyrdxlP-dep_Trfase_major"/>
</dbReference>
<dbReference type="GO" id="GO:0016874">
    <property type="term" value="F:ligase activity"/>
    <property type="evidence" value="ECO:0007669"/>
    <property type="project" value="UniProtKB-KW"/>
</dbReference>
<sequence>MHNHFIIFRIRKGKKVDPMNEKIKKEMQEELDALDEQNLLWNPKTLNGPSSAKTIVAGKEVVMLCSNNYLGLANDSRLKKAAIEAVEKYGAGSGSVRPIAGTMDLHIRLEELIAKFKHAEDAIYYNTGFTANSGALPALLRPGDVVISDELNHGSIIDGVRLSKAERHIYKHRDMADLETKLKEISAKNPNRILIITDGVFSMDGDIAPLDKIVELAEQHNAVTYVDDAHGDGVLGDHGRGISSHFDVEGRVDFDMGTFSKGFGTMGGYIATSKVGKKFLLNKSRTWLLTGAHGPANVAASIASLELLSESDELVKKLWENTNYYKKRLNELGFDIGESKTPITPVMTYDSGIARKMSIRLYEEGVYALPIVFPMVAKDKARIRTMITAEHRREELDFAIEKIEKIGKELELIK</sequence>
<keyword evidence="2 6" id="KW-0808">Transferase</keyword>
<gene>
    <name evidence="6" type="primary">kbl</name>
    <name evidence="6" type="ORF">NCOPHCNO_00008</name>
</gene>
<keyword evidence="6" id="KW-0012">Acyltransferase</keyword>
<dbReference type="Pfam" id="PF00155">
    <property type="entry name" value="Aminotran_1_2"/>
    <property type="match status" value="1"/>
</dbReference>
<organism evidence="6">
    <name type="scientific">Candidatus Methanophaga sp. ANME-1 ERB7</name>
    <dbReference type="NCBI Taxonomy" id="2759913"/>
    <lineage>
        <taxon>Archaea</taxon>
        <taxon>Methanobacteriati</taxon>
        <taxon>Methanobacteriota</taxon>
        <taxon>Stenosarchaea group</taxon>
        <taxon>Methanomicrobia</taxon>
        <taxon>Candidatus Methanophagales</taxon>
        <taxon>Candidatus Methanophagaceae</taxon>
        <taxon>Candidatus Methanophaga</taxon>
    </lineage>
</organism>
<dbReference type="PANTHER" id="PTHR13693:SF3">
    <property type="entry name" value="LD36009P"/>
    <property type="match status" value="1"/>
</dbReference>
<comment type="similarity">
    <text evidence="4">Belongs to the class-II pyridoxal-phosphate-dependent aminotransferase family.</text>
</comment>
<evidence type="ECO:0000313" key="6">
    <source>
        <dbReference type="EMBL" id="QNO54457.1"/>
    </source>
</evidence>
<protein>
    <submittedName>
        <fullName evidence="6">2-amino-3-ketobutyrate coenzyme A ligase</fullName>
        <ecNumber evidence="6">2.3.1.29</ecNumber>
    </submittedName>
</protein>
<name>A0A7G9Z2H3_9EURY</name>
<dbReference type="NCBIfam" id="NF005394">
    <property type="entry name" value="PRK06939.1"/>
    <property type="match status" value="1"/>
</dbReference>
<dbReference type="InterPro" id="IPR050087">
    <property type="entry name" value="AON_synthase_class-II"/>
</dbReference>
<keyword evidence="3 4" id="KW-0663">Pyridoxal phosphate</keyword>